<dbReference type="EMBL" id="MLAK01000945">
    <property type="protein sequence ID" value="OHT00654.1"/>
    <property type="molecule type" value="Genomic_DNA"/>
</dbReference>
<dbReference type="Proteomes" id="UP000179807">
    <property type="component" value="Unassembled WGS sequence"/>
</dbReference>
<dbReference type="Gene3D" id="2.60.120.260">
    <property type="entry name" value="Galactose-binding domain-like"/>
    <property type="match status" value="1"/>
</dbReference>
<name>A0A1J4JT07_9EUKA</name>
<sequence>MFFELSSRGLSHAASAAWTKDFSFIVGGHEYQVNKLNACFISPKVAELLLTDPSNDVFYIDTDDSEYQFKQIVKLMEGGILNYDDEVQSYLMNISPLLGNKEMIQKTLEQLTDVNCDNIVDRVNFKVDNGLDIKNEISFMARHFTEISIKEKQKLGVCILSDVLSHPSLSVFSEDALFDEIYSMGPEFSDELIAFVEFELLSIEKINQIVDTMIDYTNISRNLWNGLTKRLKAPTKIEDNYCQYRHKGIYEKFFNDQTNNHERVNATINSIINEHPYEHAIDEKEFFNGIIHYLTTKCGGNVHSKKVIKITSSSNGFNKPYQVADFGWKSYWNTEYQSNAWIKYDFKKMKIQLSNYSIKTGYWDGVHLQNWVIEGSSDGEKWKIIDERKTKELNGNFITKSFKCESNEAFRYIRLRQINESAFDCLELCNLEFFGRLYRND</sequence>
<keyword evidence="3" id="KW-1185">Reference proteome</keyword>
<dbReference type="InterPro" id="IPR008979">
    <property type="entry name" value="Galactose-bd-like_sf"/>
</dbReference>
<dbReference type="InterPro" id="IPR000421">
    <property type="entry name" value="FA58C"/>
</dbReference>
<evidence type="ECO:0000259" key="1">
    <source>
        <dbReference type="Pfam" id="PF00754"/>
    </source>
</evidence>
<dbReference type="AlphaFoldDB" id="A0A1J4JT07"/>
<feature type="domain" description="F5/8 type C" evidence="1">
    <location>
        <begin position="310"/>
        <end position="418"/>
    </location>
</feature>
<protein>
    <recommendedName>
        <fullName evidence="1">F5/8 type C domain-containing protein</fullName>
    </recommendedName>
</protein>
<evidence type="ECO:0000313" key="3">
    <source>
        <dbReference type="Proteomes" id="UP000179807"/>
    </source>
</evidence>
<organism evidence="2 3">
    <name type="scientific">Tritrichomonas foetus</name>
    <dbReference type="NCBI Taxonomy" id="1144522"/>
    <lineage>
        <taxon>Eukaryota</taxon>
        <taxon>Metamonada</taxon>
        <taxon>Parabasalia</taxon>
        <taxon>Tritrichomonadida</taxon>
        <taxon>Tritrichomonadidae</taxon>
        <taxon>Tritrichomonas</taxon>
    </lineage>
</organism>
<dbReference type="RefSeq" id="XP_068353790.1">
    <property type="nucleotide sequence ID" value="XM_068508598.1"/>
</dbReference>
<proteinExistence type="predicted"/>
<comment type="caution">
    <text evidence="2">The sequence shown here is derived from an EMBL/GenBank/DDBJ whole genome shotgun (WGS) entry which is preliminary data.</text>
</comment>
<accession>A0A1J4JT07</accession>
<dbReference type="Pfam" id="PF00754">
    <property type="entry name" value="F5_F8_type_C"/>
    <property type="match status" value="1"/>
</dbReference>
<reference evidence="2" key="1">
    <citation type="submission" date="2016-10" db="EMBL/GenBank/DDBJ databases">
        <authorList>
            <person name="Benchimol M."/>
            <person name="Almeida L.G."/>
            <person name="Vasconcelos A.T."/>
            <person name="Perreira-Neves A."/>
            <person name="Rosa I.A."/>
            <person name="Tasca T."/>
            <person name="Bogo M.R."/>
            <person name="de Souza W."/>
        </authorList>
    </citation>
    <scope>NUCLEOTIDE SEQUENCE [LARGE SCALE GENOMIC DNA]</scope>
    <source>
        <strain evidence="2">K</strain>
    </source>
</reference>
<dbReference type="SUPFAM" id="SSF49785">
    <property type="entry name" value="Galactose-binding domain-like"/>
    <property type="match status" value="1"/>
</dbReference>
<gene>
    <name evidence="2" type="ORF">TRFO_32623</name>
</gene>
<evidence type="ECO:0000313" key="2">
    <source>
        <dbReference type="EMBL" id="OHT00654.1"/>
    </source>
</evidence>
<dbReference type="VEuPathDB" id="TrichDB:TRFO_32623"/>
<dbReference type="GeneID" id="94843302"/>